<reference evidence="3 4" key="1">
    <citation type="submission" date="2006-10" db="EMBL/GenBank/DDBJ databases">
        <title>The Genome Sequence of Batrachochytrium dendrobatidis JEL423.</title>
        <authorList>
            <consortium name="The Broad Institute Genome Sequencing Platform"/>
            <person name="Birren B."/>
            <person name="Lander E."/>
            <person name="Galagan J."/>
            <person name="Cuomo C."/>
            <person name="Devon K."/>
            <person name="Jaffe D."/>
            <person name="Butler J."/>
            <person name="Alvarez P."/>
            <person name="Gnerre S."/>
            <person name="Grabherr M."/>
            <person name="Kleber M."/>
            <person name="Mauceli E."/>
            <person name="Brockman W."/>
            <person name="Young S."/>
            <person name="LaButti K."/>
            <person name="Sykes S."/>
            <person name="DeCaprio D."/>
            <person name="Crawford M."/>
            <person name="Koehrsen M."/>
            <person name="Engels R."/>
            <person name="Montgomery P."/>
            <person name="Pearson M."/>
            <person name="Howarth C."/>
            <person name="Larson L."/>
            <person name="White J."/>
            <person name="O'Leary S."/>
            <person name="Kodira C."/>
            <person name="Zeng Q."/>
            <person name="Yandava C."/>
            <person name="Alvarado L."/>
            <person name="Longcore J."/>
            <person name="James T."/>
        </authorList>
    </citation>
    <scope>NUCLEOTIDE SEQUENCE [LARGE SCALE GENOMIC DNA]</scope>
    <source>
        <strain evidence="3 4">JEL423</strain>
    </source>
</reference>
<feature type="region of interest" description="Disordered" evidence="1">
    <location>
        <begin position="1136"/>
        <end position="1156"/>
    </location>
</feature>
<dbReference type="VEuPathDB" id="FungiDB:BDEG_21935"/>
<dbReference type="EMBL" id="DS022301">
    <property type="protein sequence ID" value="OAJ37968.1"/>
    <property type="molecule type" value="Genomic_DNA"/>
</dbReference>
<keyword evidence="2" id="KW-0812">Transmembrane</keyword>
<feature type="transmembrane region" description="Helical" evidence="2">
    <location>
        <begin position="200"/>
        <end position="225"/>
    </location>
</feature>
<dbReference type="InterPro" id="IPR019412">
    <property type="entry name" value="IML2/TPR_39"/>
</dbReference>
<evidence type="ECO:0000256" key="2">
    <source>
        <dbReference type="SAM" id="Phobius"/>
    </source>
</evidence>
<evidence type="ECO:0000256" key="1">
    <source>
        <dbReference type="SAM" id="MobiDB-lite"/>
    </source>
</evidence>
<keyword evidence="2" id="KW-0472">Membrane</keyword>
<dbReference type="Proteomes" id="UP000077115">
    <property type="component" value="Unassembled WGS sequence"/>
</dbReference>
<reference evidence="3 4" key="2">
    <citation type="submission" date="2016-05" db="EMBL/GenBank/DDBJ databases">
        <title>Lineage-specific infection strategies underlie the spectrum of fungal disease in amphibians.</title>
        <authorList>
            <person name="Cuomo C.A."/>
            <person name="Farrer R.A."/>
            <person name="James T."/>
            <person name="Longcore J."/>
            <person name="Birren B."/>
        </authorList>
    </citation>
    <scope>NUCLEOTIDE SEQUENCE [LARGE SCALE GENOMIC DNA]</scope>
    <source>
        <strain evidence="3 4">JEL423</strain>
    </source>
</reference>
<protein>
    <submittedName>
        <fullName evidence="3">Uncharacterized protein</fullName>
    </submittedName>
</protein>
<organism evidence="3 4">
    <name type="scientific">Batrachochytrium dendrobatidis (strain JEL423)</name>
    <dbReference type="NCBI Taxonomy" id="403673"/>
    <lineage>
        <taxon>Eukaryota</taxon>
        <taxon>Fungi</taxon>
        <taxon>Fungi incertae sedis</taxon>
        <taxon>Chytridiomycota</taxon>
        <taxon>Chytridiomycota incertae sedis</taxon>
        <taxon>Chytridiomycetes</taxon>
        <taxon>Rhizophydiales</taxon>
        <taxon>Rhizophydiales incertae sedis</taxon>
        <taxon>Batrachochytrium</taxon>
    </lineage>
</organism>
<sequence>MVQILSSSNTDLGVLEINMNNGRESDAEHESDGLLGSDVDPVMSFVEIDPGISNNSSLIQWMLSGFPYKRSVPVMADRPLGHPVCSTPADANLQSTRFNAGSSPTIRYSHVLAALTAIDFICSVCLFVVYIVVYPDKLRLPFPSSIVNLPPIDLMLLSCIRCLLILFFLLRFDWAIRFRIPLICTFISTLYMFFRATTAYTGLAFITLAFQFLISWSELLCYVYVTMIFGDYVWAKDIHVQAGYTPIFDHDENEQRFNVSNLQNSNDHTSTLATSQVEAAPPIHTDAKAQSLDASDFFFPESTAYIATTKVPTLACSTNTGHTIEAHVAKIESSMPGLKSSLDNSTINMCTSAPISIQKSSLKSRPFADIDYSDQVEYSNFQSDRPHPISFHQSTFLPISGMSTKRLVASTAAPDSALFRRARPEQDTFENFIIRRKEFNEACNQLWTNHFEGVLDIAKSQSRDKVLSRFSLLIVFTRFLQHISVGSHQTKDELYRSLNSAMSVCLKMLDISDTQYISVALSSFPSISLNSRMPTFGSTHSKSSSTAWLDHGVATSTSLRQETLFWKLWKLDIECCLVLLLLLRGIFQILDGRDINGAMNLRKSWQLLQKISKQIEGISTTDEIGHNAATIGTHFATSRCSDSITVTRATKALYTDVVGALDLGKSIFCVAPVFLSRSLIVFFKTVGVRNKAHGAMESLFLATYQDNVYAPFSAIAYLSCVINSPLAFCSLPSVVAESELVTQIIQIIQQNYSKSKSMALVCSTACRNIGQPQWGYNIIDACMQLSPPASQTSTRLLLEMGITALLLQDYAHAYNTLLRVWDPRNLPLDSKSTVLTSHFCRDINDCQQVAGVLICGIAAIFPVLDSTKEACYDCVINIADVLASCRQNINLISSQQGTGIKGLSMIRACKLVLEWVGTDEILYPYMLFVSVYLFRGIASIAQSNTSSLHLYSLKTLLEAIYQQTTALRNASKPAKAKNSLYIKIDVVYHLIAGTICKYIALACMQEHVHSNVSLQKHHSFEHFRHCIQLDDELDATHVSVTAKFISYAWLEMAELKGAGFSKWDISKRILLDLVKEGRPRDIGFNSQGMLVQLGLTHHSIVSQSLELHEQNSDCSIPESNEFVDVNPDLIIGSDRPGIASPLDTTSPPRQLERKRSASFSGFIRSKTPTLLSGQTRITGTRTLALISDIPTPHFIRREMSSSGRVGKHHHSLSKGMDVEFPFMGHGSGSSPQFRRTPRLDDSGLGVFMGVSNTSEYVQDQRAVLSPSPSSTADGVSLDASARSTDAFTPSNRPVDMDFKSICVAALAQVTAVLERL</sequence>
<dbReference type="PANTHER" id="PTHR31859">
    <property type="entry name" value="TETRATRICOPEPTIDE REPEAT PROTEIN 39 FAMILY MEMBER"/>
    <property type="match status" value="1"/>
</dbReference>
<name>A0A177WCX9_BATDL</name>
<dbReference type="Pfam" id="PF10300">
    <property type="entry name" value="Iml2-TPR_39"/>
    <property type="match status" value="1"/>
</dbReference>
<dbReference type="STRING" id="403673.A0A177WCX9"/>
<accession>A0A177WCX9</accession>
<feature type="transmembrane region" description="Helical" evidence="2">
    <location>
        <begin position="152"/>
        <end position="169"/>
    </location>
</feature>
<evidence type="ECO:0000313" key="4">
    <source>
        <dbReference type="Proteomes" id="UP000077115"/>
    </source>
</evidence>
<proteinExistence type="predicted"/>
<dbReference type="PANTHER" id="PTHR31859:SF1">
    <property type="entry name" value="TETRATRICOPEPTIDE REPEAT PROTEIN 39C"/>
    <property type="match status" value="1"/>
</dbReference>
<feature type="transmembrane region" description="Helical" evidence="2">
    <location>
        <begin position="111"/>
        <end position="132"/>
    </location>
</feature>
<dbReference type="OrthoDB" id="2163236at2759"/>
<keyword evidence="2" id="KW-1133">Transmembrane helix</keyword>
<gene>
    <name evidence="3" type="ORF">BDEG_21935</name>
</gene>
<evidence type="ECO:0000313" key="3">
    <source>
        <dbReference type="EMBL" id="OAJ37968.1"/>
    </source>
</evidence>